<dbReference type="InterPro" id="IPR050168">
    <property type="entry name" value="AAA_ATPase_domain"/>
</dbReference>
<dbReference type="GO" id="GO:0042254">
    <property type="term" value="P:ribosome biogenesis"/>
    <property type="evidence" value="ECO:0007669"/>
    <property type="project" value="TreeGrafter"/>
</dbReference>
<dbReference type="EMBL" id="JAEFBJ010000009">
    <property type="protein sequence ID" value="KAG7572418.1"/>
    <property type="molecule type" value="Genomic_DNA"/>
</dbReference>
<proteinExistence type="predicted"/>
<dbReference type="GO" id="GO:0005634">
    <property type="term" value="C:nucleus"/>
    <property type="evidence" value="ECO:0007669"/>
    <property type="project" value="TreeGrafter"/>
</dbReference>
<keyword evidence="2" id="KW-0067">ATP-binding</keyword>
<reference evidence="3 4" key="1">
    <citation type="submission" date="2020-12" db="EMBL/GenBank/DDBJ databases">
        <title>Concerted genomic and epigenomic changes stabilize Arabidopsis allopolyploids.</title>
        <authorList>
            <person name="Chen Z."/>
        </authorList>
    </citation>
    <scope>NUCLEOTIDE SEQUENCE [LARGE SCALE GENOMIC DNA]</scope>
    <source>
        <strain evidence="3">As9502</strain>
        <tissue evidence="3">Leaf</tissue>
    </source>
</reference>
<accession>A0A8T2AEH3</accession>
<evidence type="ECO:0000313" key="4">
    <source>
        <dbReference type="Proteomes" id="UP000694251"/>
    </source>
</evidence>
<name>A0A8T2AEH3_ARASU</name>
<dbReference type="GO" id="GO:0003723">
    <property type="term" value="F:RNA binding"/>
    <property type="evidence" value="ECO:0007669"/>
    <property type="project" value="TreeGrafter"/>
</dbReference>
<gene>
    <name evidence="3" type="ORF">ISN44_As09g007830</name>
</gene>
<comment type="caution">
    <text evidence="3">The sequence shown here is derived from an EMBL/GenBank/DDBJ whole genome shotgun (WGS) entry which is preliminary data.</text>
</comment>
<sequence>MSAGFSESDFTRLVNGAARYALFRRSKETDQPLSEVTTDDFLEALKRLQYVVTNNGFSTKPDVTWDDVWGLDHIRQQLYEHVIRPFKSPEECKVCSGQRWSRRICRLCFVQEGGCGVGWSNPIEI</sequence>
<protein>
    <submittedName>
        <fullName evidence="3">Uncharacterized protein</fullName>
    </submittedName>
</protein>
<dbReference type="AlphaFoldDB" id="A0A8T2AEH3"/>
<dbReference type="OrthoDB" id="27435at2759"/>
<keyword evidence="4" id="KW-1185">Reference proteome</keyword>
<dbReference type="GO" id="GO:1990275">
    <property type="term" value="F:preribosome binding"/>
    <property type="evidence" value="ECO:0007669"/>
    <property type="project" value="TreeGrafter"/>
</dbReference>
<organism evidence="3 4">
    <name type="scientific">Arabidopsis suecica</name>
    <name type="common">Swedish thale-cress</name>
    <name type="synonym">Cardaminopsis suecica</name>
    <dbReference type="NCBI Taxonomy" id="45249"/>
    <lineage>
        <taxon>Eukaryota</taxon>
        <taxon>Viridiplantae</taxon>
        <taxon>Streptophyta</taxon>
        <taxon>Embryophyta</taxon>
        <taxon>Tracheophyta</taxon>
        <taxon>Spermatophyta</taxon>
        <taxon>Magnoliopsida</taxon>
        <taxon>eudicotyledons</taxon>
        <taxon>Gunneridae</taxon>
        <taxon>Pentapetalae</taxon>
        <taxon>rosids</taxon>
        <taxon>malvids</taxon>
        <taxon>Brassicales</taxon>
        <taxon>Brassicaceae</taxon>
        <taxon>Camelineae</taxon>
        <taxon>Arabidopsis</taxon>
    </lineage>
</organism>
<dbReference type="PANTHER" id="PTHR23077">
    <property type="entry name" value="AAA-FAMILY ATPASE"/>
    <property type="match status" value="1"/>
</dbReference>
<dbReference type="GO" id="GO:0005524">
    <property type="term" value="F:ATP binding"/>
    <property type="evidence" value="ECO:0007669"/>
    <property type="project" value="UniProtKB-KW"/>
</dbReference>
<dbReference type="PANTHER" id="PTHR23077:SF171">
    <property type="entry name" value="NUCLEAR VALOSIN-CONTAINING PROTEIN-LIKE"/>
    <property type="match status" value="1"/>
</dbReference>
<evidence type="ECO:0000256" key="2">
    <source>
        <dbReference type="ARBA" id="ARBA00022840"/>
    </source>
</evidence>
<evidence type="ECO:0000313" key="3">
    <source>
        <dbReference type="EMBL" id="KAG7572418.1"/>
    </source>
</evidence>
<dbReference type="GO" id="GO:0016887">
    <property type="term" value="F:ATP hydrolysis activity"/>
    <property type="evidence" value="ECO:0007669"/>
    <property type="project" value="TreeGrafter"/>
</dbReference>
<dbReference type="Proteomes" id="UP000694251">
    <property type="component" value="Chromosome 9"/>
</dbReference>
<keyword evidence="1" id="KW-0547">Nucleotide-binding</keyword>
<evidence type="ECO:0000256" key="1">
    <source>
        <dbReference type="ARBA" id="ARBA00022741"/>
    </source>
</evidence>